<dbReference type="RefSeq" id="WP_249832446.1">
    <property type="nucleotide sequence ID" value="NZ_JAMGBE010000004.1"/>
</dbReference>
<gene>
    <name evidence="2" type="ORF">LZ538_13010</name>
</gene>
<reference evidence="2" key="1">
    <citation type="submission" date="2022-05" db="EMBL/GenBank/DDBJ databases">
        <authorList>
            <person name="Jo J.-H."/>
            <person name="Im W.-T."/>
        </authorList>
    </citation>
    <scope>NUCLEOTIDE SEQUENCE</scope>
    <source>
        <strain evidence="2">SE220</strain>
    </source>
</reference>
<organism evidence="2 3">
    <name type="scientific">Sphingomonas hankyongi</name>
    <dbReference type="NCBI Taxonomy" id="2908209"/>
    <lineage>
        <taxon>Bacteria</taxon>
        <taxon>Pseudomonadati</taxon>
        <taxon>Pseudomonadota</taxon>
        <taxon>Alphaproteobacteria</taxon>
        <taxon>Sphingomonadales</taxon>
        <taxon>Sphingomonadaceae</taxon>
        <taxon>Sphingomonas</taxon>
    </lineage>
</organism>
<sequence length="174" mass="17616">MSPFSSSRSAIALFALLVAPAAMPATAATPSSNAISTAAILHPINVIKRADLDFGYVGAGTGAGTVVIDPETDATTSTGGALLLGGTPHSAAFVGAAGSSSVVNIKIPKQPVTLTRVGGTQTMTVSKFTLQGLDKRFVAKQVAFDFRVGATLNVGANQVEGLYTGSFDVTVQYP</sequence>
<evidence type="ECO:0000313" key="3">
    <source>
        <dbReference type="Proteomes" id="UP001165342"/>
    </source>
</evidence>
<dbReference type="Proteomes" id="UP001165342">
    <property type="component" value="Unassembled WGS sequence"/>
</dbReference>
<comment type="caution">
    <text evidence="2">The sequence shown here is derived from an EMBL/GenBank/DDBJ whole genome shotgun (WGS) entry which is preliminary data.</text>
</comment>
<dbReference type="InterPro" id="IPR025514">
    <property type="entry name" value="DUF4402"/>
</dbReference>
<evidence type="ECO:0000256" key="1">
    <source>
        <dbReference type="SAM" id="SignalP"/>
    </source>
</evidence>
<proteinExistence type="predicted"/>
<evidence type="ECO:0000313" key="2">
    <source>
        <dbReference type="EMBL" id="MCL6730960.1"/>
    </source>
</evidence>
<dbReference type="Pfam" id="PF14352">
    <property type="entry name" value="DUF4402"/>
    <property type="match status" value="1"/>
</dbReference>
<feature type="signal peptide" evidence="1">
    <location>
        <begin position="1"/>
        <end position="27"/>
    </location>
</feature>
<keyword evidence="1" id="KW-0732">Signal</keyword>
<protein>
    <submittedName>
        <fullName evidence="2">DUF4402 domain-containing protein</fullName>
    </submittedName>
</protein>
<feature type="chain" id="PRO_5046900054" evidence="1">
    <location>
        <begin position="28"/>
        <end position="174"/>
    </location>
</feature>
<dbReference type="EMBL" id="JAMGBE010000004">
    <property type="protein sequence ID" value="MCL6730960.1"/>
    <property type="molecule type" value="Genomic_DNA"/>
</dbReference>
<keyword evidence="3" id="KW-1185">Reference proteome</keyword>
<name>A0ABT0S532_9SPHN</name>
<accession>A0ABT0S532</accession>